<feature type="domain" description="Methyltransferase type 12" evidence="1">
    <location>
        <begin position="45"/>
        <end position="142"/>
    </location>
</feature>
<dbReference type="OrthoDB" id="213472at2"/>
<dbReference type="GO" id="GO:0008168">
    <property type="term" value="F:methyltransferase activity"/>
    <property type="evidence" value="ECO:0007669"/>
    <property type="project" value="UniProtKB-KW"/>
</dbReference>
<dbReference type="STRING" id="1236971.JCM9152_133"/>
<keyword evidence="3" id="KW-1185">Reference proteome</keyword>
<comment type="caution">
    <text evidence="2">The sequence shown here is derived from an EMBL/GenBank/DDBJ whole genome shotgun (WGS) entry which is preliminary data.</text>
</comment>
<dbReference type="Pfam" id="PF08242">
    <property type="entry name" value="Methyltransf_12"/>
    <property type="match status" value="1"/>
</dbReference>
<evidence type="ECO:0000313" key="3">
    <source>
        <dbReference type="Proteomes" id="UP000018895"/>
    </source>
</evidence>
<evidence type="ECO:0000313" key="2">
    <source>
        <dbReference type="EMBL" id="GAE28799.1"/>
    </source>
</evidence>
<dbReference type="GO" id="GO:0032259">
    <property type="term" value="P:methylation"/>
    <property type="evidence" value="ECO:0007669"/>
    <property type="project" value="UniProtKB-KW"/>
</dbReference>
<organism evidence="2 3">
    <name type="scientific">Halalkalibacter hemicellulosilyticusJCM 9152</name>
    <dbReference type="NCBI Taxonomy" id="1236971"/>
    <lineage>
        <taxon>Bacteria</taxon>
        <taxon>Bacillati</taxon>
        <taxon>Bacillota</taxon>
        <taxon>Bacilli</taxon>
        <taxon>Bacillales</taxon>
        <taxon>Bacillaceae</taxon>
        <taxon>Halalkalibacter</taxon>
    </lineage>
</organism>
<evidence type="ECO:0000259" key="1">
    <source>
        <dbReference type="Pfam" id="PF08242"/>
    </source>
</evidence>
<keyword evidence="2" id="KW-0489">Methyltransferase</keyword>
<proteinExistence type="predicted"/>
<protein>
    <submittedName>
        <fullName evidence="2">Putative methyltransferase</fullName>
    </submittedName>
</protein>
<dbReference type="RefSeq" id="WP_035339760.1">
    <property type="nucleotide sequence ID" value="NZ_BAUU01000001.1"/>
</dbReference>
<accession>W4QBM0</accession>
<dbReference type="InterPro" id="IPR029063">
    <property type="entry name" value="SAM-dependent_MTases_sf"/>
</dbReference>
<sequence>MKWNDPSVYEYEQSIRRKIAGYPLLYDITSRLMTEAVAKREANLLVIGAGGGEELVTMASKEKGWSFTAIDASQPMLELARVRTDREKANDRIRYRLTTLESFSESALYDGVTCLLVLHFVKGKANKRQFLEKLASYIRAGAPLCLAMINGDPTSRVFSVQMAAWREHMISQGIEELQFEQFADSIGDTTDLITEKELLALLRNCQFEDVGCYFRSYLIDAYICFKRRRE</sequence>
<dbReference type="Proteomes" id="UP000018895">
    <property type="component" value="Unassembled WGS sequence"/>
</dbReference>
<name>W4QBM0_9BACI</name>
<keyword evidence="2" id="KW-0808">Transferase</keyword>
<dbReference type="CDD" id="cd02440">
    <property type="entry name" value="AdoMet_MTases"/>
    <property type="match status" value="1"/>
</dbReference>
<gene>
    <name evidence="2" type="ORF">JCM9152_133</name>
</gene>
<dbReference type="AlphaFoldDB" id="W4QBM0"/>
<dbReference type="SUPFAM" id="SSF53335">
    <property type="entry name" value="S-adenosyl-L-methionine-dependent methyltransferases"/>
    <property type="match status" value="1"/>
</dbReference>
<dbReference type="Gene3D" id="3.40.50.150">
    <property type="entry name" value="Vaccinia Virus protein VP39"/>
    <property type="match status" value="1"/>
</dbReference>
<reference evidence="2" key="1">
    <citation type="journal article" date="2014" name="Genome Announc.">
        <title>Draft Genome Sequences of Three Alkaliphilic Bacillus Strains, Bacillus wakoensis JCM 9140T, Bacillus akibai JCM 9157T, and Bacillus hemicellulosilyticus JCM 9152T.</title>
        <authorList>
            <person name="Yuki M."/>
            <person name="Oshima K."/>
            <person name="Suda W."/>
            <person name="Oshida Y."/>
            <person name="Kitamura K."/>
            <person name="Iida T."/>
            <person name="Hattori M."/>
            <person name="Ohkuma M."/>
        </authorList>
    </citation>
    <scope>NUCLEOTIDE SEQUENCE [LARGE SCALE GENOMIC DNA]</scope>
    <source>
        <strain evidence="2">JCM 9152</strain>
    </source>
</reference>
<dbReference type="EMBL" id="BAUU01000001">
    <property type="protein sequence ID" value="GAE28799.1"/>
    <property type="molecule type" value="Genomic_DNA"/>
</dbReference>
<dbReference type="InterPro" id="IPR013217">
    <property type="entry name" value="Methyltransf_12"/>
</dbReference>